<evidence type="ECO:0000256" key="6">
    <source>
        <dbReference type="ARBA" id="ARBA00023136"/>
    </source>
</evidence>
<comment type="subcellular location">
    <subcellularLocation>
        <location evidence="1 7">Cell membrane</location>
        <topology evidence="1 7">Multi-pass membrane protein</topology>
    </subcellularLocation>
</comment>
<evidence type="ECO:0000256" key="7">
    <source>
        <dbReference type="RuleBase" id="RU363032"/>
    </source>
</evidence>
<evidence type="ECO:0000313" key="10">
    <source>
        <dbReference type="Proteomes" id="UP000198959"/>
    </source>
</evidence>
<keyword evidence="2 7" id="KW-0813">Transport</keyword>
<proteinExistence type="inferred from homology"/>
<dbReference type="GO" id="GO:0055085">
    <property type="term" value="P:transmembrane transport"/>
    <property type="evidence" value="ECO:0007669"/>
    <property type="project" value="InterPro"/>
</dbReference>
<feature type="transmembrane region" description="Helical" evidence="7">
    <location>
        <begin position="272"/>
        <end position="297"/>
    </location>
</feature>
<accession>A0A1C6SFD1</accession>
<dbReference type="PANTHER" id="PTHR43163">
    <property type="entry name" value="DIPEPTIDE TRANSPORT SYSTEM PERMEASE PROTEIN DPPB-RELATED"/>
    <property type="match status" value="1"/>
</dbReference>
<feature type="transmembrane region" description="Helical" evidence="7">
    <location>
        <begin position="211"/>
        <end position="231"/>
    </location>
</feature>
<dbReference type="AlphaFoldDB" id="A0A1C6SFD1"/>
<feature type="transmembrane region" description="Helical" evidence="7">
    <location>
        <begin position="237"/>
        <end position="260"/>
    </location>
</feature>
<dbReference type="OrthoDB" id="9809425at2"/>
<keyword evidence="5 7" id="KW-1133">Transmembrane helix</keyword>
<evidence type="ECO:0000256" key="4">
    <source>
        <dbReference type="ARBA" id="ARBA00022692"/>
    </source>
</evidence>
<dbReference type="GO" id="GO:0005886">
    <property type="term" value="C:plasma membrane"/>
    <property type="evidence" value="ECO:0007669"/>
    <property type="project" value="UniProtKB-SubCell"/>
</dbReference>
<keyword evidence="10" id="KW-1185">Reference proteome</keyword>
<dbReference type="SUPFAM" id="SSF161098">
    <property type="entry name" value="MetI-like"/>
    <property type="match status" value="1"/>
</dbReference>
<evidence type="ECO:0000256" key="2">
    <source>
        <dbReference type="ARBA" id="ARBA00022448"/>
    </source>
</evidence>
<keyword evidence="3" id="KW-1003">Cell membrane</keyword>
<name>A0A1C6SFD1_9ACTN</name>
<dbReference type="Proteomes" id="UP000198959">
    <property type="component" value="Unassembled WGS sequence"/>
</dbReference>
<gene>
    <name evidence="9" type="ORF">GA0074692_2486</name>
</gene>
<reference evidence="10" key="1">
    <citation type="submission" date="2016-06" db="EMBL/GenBank/DDBJ databases">
        <authorList>
            <person name="Varghese N."/>
            <person name="Submissions Spin"/>
        </authorList>
    </citation>
    <scope>NUCLEOTIDE SEQUENCE [LARGE SCALE GENOMIC DNA]</scope>
    <source>
        <strain evidence="10">DSM 43817</strain>
    </source>
</reference>
<dbReference type="Pfam" id="PF00528">
    <property type="entry name" value="BPD_transp_1"/>
    <property type="match status" value="1"/>
</dbReference>
<keyword evidence="6 7" id="KW-0472">Membrane</keyword>
<keyword evidence="4 7" id="KW-0812">Transmembrane</keyword>
<evidence type="ECO:0000256" key="5">
    <source>
        <dbReference type="ARBA" id="ARBA00022989"/>
    </source>
</evidence>
<feature type="transmembrane region" description="Helical" evidence="7">
    <location>
        <begin position="5"/>
        <end position="26"/>
    </location>
</feature>
<evidence type="ECO:0000259" key="8">
    <source>
        <dbReference type="PROSITE" id="PS50928"/>
    </source>
</evidence>
<dbReference type="STRING" id="145854.GA0074692_2486"/>
<feature type="transmembrane region" description="Helical" evidence="7">
    <location>
        <begin position="127"/>
        <end position="151"/>
    </location>
</feature>
<feature type="transmembrane region" description="Helical" evidence="7">
    <location>
        <begin position="171"/>
        <end position="190"/>
    </location>
</feature>
<dbReference type="PANTHER" id="PTHR43163:SF7">
    <property type="entry name" value="DIPEPTIDE-TRANSPORT INTEGRAL MEMBRANE PROTEIN ABC TRANSPORTER DPPB-RELATED"/>
    <property type="match status" value="1"/>
</dbReference>
<protein>
    <submittedName>
        <fullName evidence="9">Oligopeptide transport system permease protein</fullName>
    </submittedName>
</protein>
<feature type="domain" description="ABC transmembrane type-1" evidence="8">
    <location>
        <begin position="91"/>
        <end position="294"/>
    </location>
</feature>
<dbReference type="InterPro" id="IPR000515">
    <property type="entry name" value="MetI-like"/>
</dbReference>
<evidence type="ECO:0000256" key="1">
    <source>
        <dbReference type="ARBA" id="ARBA00004651"/>
    </source>
</evidence>
<comment type="similarity">
    <text evidence="7">Belongs to the binding-protein-dependent transport system permease family.</text>
</comment>
<evidence type="ECO:0000313" key="9">
    <source>
        <dbReference type="EMBL" id="SCL28175.1"/>
    </source>
</evidence>
<feature type="transmembrane region" description="Helical" evidence="7">
    <location>
        <begin position="89"/>
        <end position="115"/>
    </location>
</feature>
<dbReference type="EMBL" id="FMHW01000002">
    <property type="protein sequence ID" value="SCL28175.1"/>
    <property type="molecule type" value="Genomic_DNA"/>
</dbReference>
<dbReference type="CDD" id="cd06261">
    <property type="entry name" value="TM_PBP2"/>
    <property type="match status" value="1"/>
</dbReference>
<dbReference type="Gene3D" id="1.10.3720.10">
    <property type="entry name" value="MetI-like"/>
    <property type="match status" value="1"/>
</dbReference>
<sequence>MLNRILQSVVTVIGASFLIFAAVFVLPGDAIDALVGDNPVSPEVEAALRARFNLDGSLWDQYTGYVQAVLSGDFGRTTDGRNVSRMLELAWPVTLLLAATAWILELVIGLGIGIASALLPGRLVDRLGWALTLLSLAVPTFAVALLLQHYVGLGTGLFPVAGTRAGWPMAYILPAAALALVGFGSTARLTRVSVANTMDSEFVRLARARGISGSRVIFSYILRPGIIPLVTHLGVSFAGMLGGAVIVEAIFNLGGVGGLIVNAVSRREGSTIVGLVTILVVLVAVINIVIDLAYRFLDPRLRTTT</sequence>
<dbReference type="InterPro" id="IPR035906">
    <property type="entry name" value="MetI-like_sf"/>
</dbReference>
<organism evidence="9 10">
    <name type="scientific">Micromonospora pallida</name>
    <dbReference type="NCBI Taxonomy" id="145854"/>
    <lineage>
        <taxon>Bacteria</taxon>
        <taxon>Bacillati</taxon>
        <taxon>Actinomycetota</taxon>
        <taxon>Actinomycetes</taxon>
        <taxon>Micromonosporales</taxon>
        <taxon>Micromonosporaceae</taxon>
        <taxon>Micromonospora</taxon>
    </lineage>
</organism>
<evidence type="ECO:0000256" key="3">
    <source>
        <dbReference type="ARBA" id="ARBA00022475"/>
    </source>
</evidence>
<dbReference type="PROSITE" id="PS50928">
    <property type="entry name" value="ABC_TM1"/>
    <property type="match status" value="1"/>
</dbReference>